<dbReference type="KEGG" id="knv:Pan216_24500"/>
<accession>A0A518B3L9</accession>
<name>A0A518B3L9_9BACT</name>
<sequence length="144" mass="16039">MTVKPVLQALLLADHVYIDANTRKKVIAGTTNHITAREFPSRFGSRKFCFVSLTGVREQIPVKFRYSDLATGETLVELQDIEIESDDPLDTVEMVVQLPRLPLPHPGVFSIEIIAEGEIVGALRLMVSQSQDEDGADWDDESDN</sequence>
<dbReference type="EMBL" id="CP036279">
    <property type="protein sequence ID" value="QDU61589.1"/>
    <property type="molecule type" value="Genomic_DNA"/>
</dbReference>
<evidence type="ECO:0000313" key="2">
    <source>
        <dbReference type="Proteomes" id="UP000317093"/>
    </source>
</evidence>
<gene>
    <name evidence="1" type="ORF">Pan216_24500</name>
</gene>
<organism evidence="1 2">
    <name type="scientific">Kolteria novifilia</name>
    <dbReference type="NCBI Taxonomy" id="2527975"/>
    <lineage>
        <taxon>Bacteria</taxon>
        <taxon>Pseudomonadati</taxon>
        <taxon>Planctomycetota</taxon>
        <taxon>Planctomycetia</taxon>
        <taxon>Kolteriales</taxon>
        <taxon>Kolteriaceae</taxon>
        <taxon>Kolteria</taxon>
    </lineage>
</organism>
<dbReference type="AlphaFoldDB" id="A0A518B3L9"/>
<dbReference type="OrthoDB" id="161148at2"/>
<dbReference type="Proteomes" id="UP000317093">
    <property type="component" value="Chromosome"/>
</dbReference>
<dbReference type="RefSeq" id="WP_145258161.1">
    <property type="nucleotide sequence ID" value="NZ_CP036279.1"/>
</dbReference>
<dbReference type="Pfam" id="PF22091">
    <property type="entry name" value="DUF6941"/>
    <property type="match status" value="1"/>
</dbReference>
<evidence type="ECO:0000313" key="1">
    <source>
        <dbReference type="EMBL" id="QDU61589.1"/>
    </source>
</evidence>
<proteinExistence type="predicted"/>
<reference evidence="1 2" key="1">
    <citation type="submission" date="2019-02" db="EMBL/GenBank/DDBJ databases">
        <title>Deep-cultivation of Planctomycetes and their phenomic and genomic characterization uncovers novel biology.</title>
        <authorList>
            <person name="Wiegand S."/>
            <person name="Jogler M."/>
            <person name="Boedeker C."/>
            <person name="Pinto D."/>
            <person name="Vollmers J."/>
            <person name="Rivas-Marin E."/>
            <person name="Kohn T."/>
            <person name="Peeters S.H."/>
            <person name="Heuer A."/>
            <person name="Rast P."/>
            <person name="Oberbeckmann S."/>
            <person name="Bunk B."/>
            <person name="Jeske O."/>
            <person name="Meyerdierks A."/>
            <person name="Storesund J.E."/>
            <person name="Kallscheuer N."/>
            <person name="Luecker S."/>
            <person name="Lage O.M."/>
            <person name="Pohl T."/>
            <person name="Merkel B.J."/>
            <person name="Hornburger P."/>
            <person name="Mueller R.-W."/>
            <person name="Bruemmer F."/>
            <person name="Labrenz M."/>
            <person name="Spormann A.M."/>
            <person name="Op den Camp H."/>
            <person name="Overmann J."/>
            <person name="Amann R."/>
            <person name="Jetten M.S.M."/>
            <person name="Mascher T."/>
            <person name="Medema M.H."/>
            <person name="Devos D.P."/>
            <person name="Kaster A.-K."/>
            <person name="Ovreas L."/>
            <person name="Rohde M."/>
            <person name="Galperin M.Y."/>
            <person name="Jogler C."/>
        </authorList>
    </citation>
    <scope>NUCLEOTIDE SEQUENCE [LARGE SCALE GENOMIC DNA]</scope>
    <source>
        <strain evidence="1 2">Pan216</strain>
    </source>
</reference>
<protein>
    <submittedName>
        <fullName evidence="1">Uncharacterized protein</fullName>
    </submittedName>
</protein>
<dbReference type="InterPro" id="IPR054221">
    <property type="entry name" value="DUF6941"/>
</dbReference>
<keyword evidence="2" id="KW-1185">Reference proteome</keyword>